<evidence type="ECO:0000313" key="2">
    <source>
        <dbReference type="EMBL" id="SBT05917.1"/>
    </source>
</evidence>
<name>A0A1A8XNC2_9PROT</name>
<dbReference type="GO" id="GO:0003677">
    <property type="term" value="F:DNA binding"/>
    <property type="evidence" value="ECO:0007669"/>
    <property type="project" value="UniProtKB-KW"/>
</dbReference>
<dbReference type="PANTHER" id="PTHR42927">
    <property type="entry name" value="HELICASE SUPERFAMILY 1 AND 2 DOMAIN-CONTAINING PROTEIN"/>
    <property type="match status" value="1"/>
</dbReference>
<organism evidence="2 3">
    <name type="scientific">Candidatus Accumulibacter aalborgensis</name>
    <dbReference type="NCBI Taxonomy" id="1860102"/>
    <lineage>
        <taxon>Bacteria</taxon>
        <taxon>Pseudomonadati</taxon>
        <taxon>Pseudomonadota</taxon>
        <taxon>Betaproteobacteria</taxon>
        <taxon>Candidatus Accumulibacter</taxon>
    </lineage>
</organism>
<dbReference type="AlphaFoldDB" id="A0A1A8XNC2"/>
<dbReference type="InterPro" id="IPR007409">
    <property type="entry name" value="Restrct_endonuc_type1_HsdR_N"/>
</dbReference>
<sequence length="1014" mass="114828">MNRTNEASFETVIEAHLLQNGYVPIAREGFDRERAIFPETMLAFIRETQPKEWAKLAALHGDKTDEQVLGDLCKWMDQNGALATLRHGFKCYGRTLHAAFFKAAHELNPELEARYAANRLGLTRQLHFSPRSEKSLDVTLTLNGIPVVTVELKNPLTGQRVEDARQQYKQDRDPREPIFEFKRRTLVHFAADTESVLMTTRLAGTATHFLPFNKGCDGGAGNPPDPAGRSYRTAYLWEEVLQRDSLLDLLARFIHLQVDEKRDEQGRKVKVESMIFPRYHQLQAVRMLVDAARSEGVGQNYLVEHSAGSGKSNTIAWLTHRLASLHDTNSRRLFDSVIVVTDRVVLDQQLQDTIYQFEHKRGVVQRIDESSRQLAEALENAVPVIITTLQKFPFVSRQLLKLAEERGISGTGTLATRRCAVIIDEAHSSQGGETATDLKEVLGGEGLREQAQNRATEEGRDDLAELFRSMAKRGRQANLSFFAFTATPKYKTLAVFGRAGQPAHRYTMRQAIEEGFILDVLKHYTTYATYFKLLKSCEDDPNVERKKAAQALARFMRLHPHNVAQKTEVMVEHFQAVTRHKVGGRAKAMVVTGSRLEAVRYKQSFDRYIGQKGYAIKSLVAFSGTVQDDKLADVSYSEVSMNDGISEKELPEKFAAQEYQVLLVAEKYQTGFDQPLLHTLFVDKRLAGIQAVQTLTRLNRTHPLKEDTFILDFVNAREEIRAAFKVYYEGAAMGDEVDPARMYAIKGEIDASGIYLDDEVERFCNVYFKATQRQSAMDHQAMNAALDPAVSRFTLRQSDGQAGSEEEAELWRGKVQAFLNLYGFLSQVIPYQDSDLERMYVFLRHLAAKLPRRKNGPAYQFDDEVQLEYYRLQKISEGSISLQDGEARRLDGPTEVGSGLLRSEPVPLSQLIDVVNDRFGTDFNQADQLFFDQIVEAAMADAGLRQAAVVNPGDKFELVFRNLLEKLFVERMDQNEEIFVRFMNDAPFQKIVTGWMASEAYHRFQSDTGDAQGV</sequence>
<dbReference type="STRING" id="1860102.ACCAA_280003"/>
<dbReference type="InterPro" id="IPR040980">
    <property type="entry name" value="SWI2_SNF2"/>
</dbReference>
<dbReference type="EC" id="3.1.21.3" evidence="2"/>
<dbReference type="InterPro" id="IPR014001">
    <property type="entry name" value="Helicase_ATP-bd"/>
</dbReference>
<dbReference type="RefSeq" id="WP_186406853.1">
    <property type="nucleotide sequence ID" value="NZ_FLQX01000103.1"/>
</dbReference>
<feature type="domain" description="Helicase ATP-binding" evidence="1">
    <location>
        <begin position="292"/>
        <end position="506"/>
    </location>
</feature>
<reference evidence="2 3" key="1">
    <citation type="submission" date="2016-06" db="EMBL/GenBank/DDBJ databases">
        <authorList>
            <person name="Kjaerup R.B."/>
            <person name="Dalgaard T.S."/>
            <person name="Juul-Madsen H.R."/>
        </authorList>
    </citation>
    <scope>NUCLEOTIDE SEQUENCE [LARGE SCALE GENOMIC DNA]</scope>
    <source>
        <strain evidence="2">3</strain>
    </source>
</reference>
<dbReference type="GO" id="GO:0009035">
    <property type="term" value="F:type I site-specific deoxyribonuclease activity"/>
    <property type="evidence" value="ECO:0007669"/>
    <property type="project" value="UniProtKB-EC"/>
</dbReference>
<keyword evidence="2" id="KW-0378">Hydrolase</keyword>
<dbReference type="Pfam" id="PF22679">
    <property type="entry name" value="T1R_D3-like"/>
    <property type="match status" value="1"/>
</dbReference>
<gene>
    <name evidence="2" type="primary">hsdR</name>
    <name evidence="2" type="ORF">ACCAA_280003</name>
</gene>
<dbReference type="EMBL" id="FLQX01000103">
    <property type="protein sequence ID" value="SBT05917.1"/>
    <property type="molecule type" value="Genomic_DNA"/>
</dbReference>
<dbReference type="GO" id="GO:0005524">
    <property type="term" value="F:ATP binding"/>
    <property type="evidence" value="ECO:0007669"/>
    <property type="project" value="UniProtKB-KW"/>
</dbReference>
<keyword evidence="3" id="KW-1185">Reference proteome</keyword>
<evidence type="ECO:0000259" key="1">
    <source>
        <dbReference type="PROSITE" id="PS51192"/>
    </source>
</evidence>
<protein>
    <submittedName>
        <fullName evidence="2">Type I site-specific deoxyribonuclease restriction subunit</fullName>
        <ecNumber evidence="2">3.1.21.3</ecNumber>
    </submittedName>
</protein>
<dbReference type="Pfam" id="PF18766">
    <property type="entry name" value="SWI2_SNF2"/>
    <property type="match status" value="1"/>
</dbReference>
<evidence type="ECO:0000313" key="3">
    <source>
        <dbReference type="Proteomes" id="UP000199169"/>
    </source>
</evidence>
<dbReference type="Proteomes" id="UP000199169">
    <property type="component" value="Unassembled WGS sequence"/>
</dbReference>
<dbReference type="Gene3D" id="3.90.1570.50">
    <property type="match status" value="1"/>
</dbReference>
<dbReference type="Pfam" id="PF04313">
    <property type="entry name" value="HSDR_N"/>
    <property type="match status" value="1"/>
</dbReference>
<dbReference type="SUPFAM" id="SSF52540">
    <property type="entry name" value="P-loop containing nucleoside triphosphate hydrolases"/>
    <property type="match status" value="1"/>
</dbReference>
<dbReference type="PANTHER" id="PTHR42927:SF1">
    <property type="entry name" value="HELICASE SUPERFAMILY 1 AND 2 DOMAIN-CONTAINING PROTEIN"/>
    <property type="match status" value="1"/>
</dbReference>
<accession>A0A1A8XNC2</accession>
<dbReference type="InterPro" id="IPR027417">
    <property type="entry name" value="P-loop_NTPase"/>
</dbReference>
<proteinExistence type="predicted"/>
<dbReference type="InterPro" id="IPR055180">
    <property type="entry name" value="HsdR_RecA-like_helicase_dom_2"/>
</dbReference>
<dbReference type="PROSITE" id="PS51192">
    <property type="entry name" value="HELICASE_ATP_BIND_1"/>
    <property type="match status" value="1"/>
</dbReference>
<dbReference type="Gene3D" id="3.40.50.300">
    <property type="entry name" value="P-loop containing nucleotide triphosphate hydrolases"/>
    <property type="match status" value="2"/>
</dbReference>
<dbReference type="SMART" id="SM00487">
    <property type="entry name" value="DEXDc"/>
    <property type="match status" value="1"/>
</dbReference>
<dbReference type="GO" id="GO:0009307">
    <property type="term" value="P:DNA restriction-modification system"/>
    <property type="evidence" value="ECO:0007669"/>
    <property type="project" value="UniProtKB-KW"/>
</dbReference>